<evidence type="ECO:0000313" key="2">
    <source>
        <dbReference type="EMBL" id="KKW34125.1"/>
    </source>
</evidence>
<evidence type="ECO:0000259" key="1">
    <source>
        <dbReference type="Pfam" id="PF14870"/>
    </source>
</evidence>
<feature type="domain" description="Photosynthesis system II assembly factor Ycf48/Hcf136-like" evidence="1">
    <location>
        <begin position="316"/>
        <end position="482"/>
    </location>
</feature>
<protein>
    <submittedName>
        <fullName evidence="2">Polymerase III, delta prime subunit protein</fullName>
    </submittedName>
</protein>
<dbReference type="PANTHER" id="PTHR11669:SF8">
    <property type="entry name" value="DNA POLYMERASE III SUBUNIT DELTA"/>
    <property type="match status" value="1"/>
</dbReference>
<dbReference type="SUPFAM" id="SSF110296">
    <property type="entry name" value="Oligoxyloglucan reducing end-specific cellobiohydrolase"/>
    <property type="match status" value="2"/>
</dbReference>
<dbReference type="InterPro" id="IPR015943">
    <property type="entry name" value="WD40/YVTN_repeat-like_dom_sf"/>
</dbReference>
<sequence>MLYCPHMSPNPFENIIGHEVACKMFQRVLENDKLPHAFLFIGPEGVGKETIARQLLRTFLGGAIETHPDFLFVERLMDEKAKKLKTQISIDQICEVKEKLALSSFCGKKGVLIRDADRMSPSAANALLKTLEEPRGNALIILLGGHKASLLATIASRCQVIRFHPVPTGMIAASLKKYVVSSAEADHFARLSFGRPGLALRLAQDAEYRETFLASLEDGNKMIRSNLSARLKMVASALPKEEVNKAVIFEETISAWEQAIRDQLLDSIGCGDLMTVPQTPIEPVPFAWLFAMHAMQEAREAAAQNGIGSKTTKKADGGVYKTSDAGATWAQTVAFPGAKSVGTIAPTNVLVVRRDAADPEAMYLGTRENGMFFSYDNGATWQQSRVAGLKEGRVDEIAVDPKNKCVIFVIKGARLFKSVDCNRTYSDEAYVETRVGVSLKTIAVDWYNSQILWLGLSNGNVLKSVDAAKTWQRAMNGKTSANAILVNQTDSRMVLVASAGNGFYRTTDAGKTWKNIEKELKNFKGGDSVSELSQDKRSQVVVAATKYGLLRSFDFGATWESVPMLTAPGQAAIRAIAVNPDHGTRMAYAATSTFYSTIDGGKNWATKSVPSARPIESLAIDPKNPSVVFAGVVAPEKKK</sequence>
<evidence type="ECO:0000313" key="3">
    <source>
        <dbReference type="Proteomes" id="UP000034290"/>
    </source>
</evidence>
<dbReference type="CDD" id="cd15482">
    <property type="entry name" value="Sialidase_non-viral"/>
    <property type="match status" value="1"/>
</dbReference>
<dbReference type="Proteomes" id="UP000034290">
    <property type="component" value="Unassembled WGS sequence"/>
</dbReference>
<dbReference type="PATRIC" id="fig|1618650.3.peg.743"/>
<dbReference type="EMBL" id="LCRM01000079">
    <property type="protein sequence ID" value="KKW34125.1"/>
    <property type="molecule type" value="Genomic_DNA"/>
</dbReference>
<dbReference type="GO" id="GO:0006261">
    <property type="term" value="P:DNA-templated DNA replication"/>
    <property type="evidence" value="ECO:0007669"/>
    <property type="project" value="TreeGrafter"/>
</dbReference>
<organism evidence="2 3">
    <name type="scientific">Candidatus Giovannonibacteria bacterium GW2011_GWA2_53_7</name>
    <dbReference type="NCBI Taxonomy" id="1618650"/>
    <lineage>
        <taxon>Bacteria</taxon>
        <taxon>Candidatus Giovannoniibacteriota</taxon>
    </lineage>
</organism>
<dbReference type="Gene3D" id="3.40.50.300">
    <property type="entry name" value="P-loop containing nucleotide triphosphate hydrolases"/>
    <property type="match status" value="1"/>
</dbReference>
<proteinExistence type="predicted"/>
<dbReference type="InterPro" id="IPR027417">
    <property type="entry name" value="P-loop_NTPase"/>
</dbReference>
<dbReference type="Pfam" id="PF14870">
    <property type="entry name" value="PSII_BNR"/>
    <property type="match status" value="1"/>
</dbReference>
<name>A0A0G1XT91_9BACT</name>
<dbReference type="Pfam" id="PF13177">
    <property type="entry name" value="DNA_pol3_delta2"/>
    <property type="match status" value="1"/>
</dbReference>
<dbReference type="CDD" id="cd00009">
    <property type="entry name" value="AAA"/>
    <property type="match status" value="1"/>
</dbReference>
<dbReference type="InterPro" id="IPR050238">
    <property type="entry name" value="DNA_Rep/Repair_Clamp_Loader"/>
</dbReference>
<dbReference type="InterPro" id="IPR028203">
    <property type="entry name" value="PSII_CF48-like_dom"/>
</dbReference>
<dbReference type="PANTHER" id="PTHR11669">
    <property type="entry name" value="REPLICATION FACTOR C / DNA POLYMERASE III GAMMA-TAU SUBUNIT"/>
    <property type="match status" value="1"/>
</dbReference>
<gene>
    <name evidence="2" type="ORF">UY81_C0079G0004</name>
</gene>
<dbReference type="AlphaFoldDB" id="A0A0G1XT91"/>
<reference evidence="2 3" key="1">
    <citation type="journal article" date="2015" name="Nature">
        <title>rRNA introns, odd ribosomes, and small enigmatic genomes across a large radiation of phyla.</title>
        <authorList>
            <person name="Brown C.T."/>
            <person name="Hug L.A."/>
            <person name="Thomas B.C."/>
            <person name="Sharon I."/>
            <person name="Castelle C.J."/>
            <person name="Singh A."/>
            <person name="Wilkins M.J."/>
            <person name="Williams K.H."/>
            <person name="Banfield J.F."/>
        </authorList>
    </citation>
    <scope>NUCLEOTIDE SEQUENCE [LARGE SCALE GENOMIC DNA]</scope>
</reference>
<dbReference type="Gene3D" id="2.130.10.10">
    <property type="entry name" value="YVTN repeat-like/Quinoprotein amine dehydrogenase"/>
    <property type="match status" value="3"/>
</dbReference>
<comment type="caution">
    <text evidence="2">The sequence shown here is derived from an EMBL/GenBank/DDBJ whole genome shotgun (WGS) entry which is preliminary data.</text>
</comment>
<accession>A0A0G1XT91</accession>
<dbReference type="SUPFAM" id="SSF52540">
    <property type="entry name" value="P-loop containing nucleoside triphosphate hydrolases"/>
    <property type="match status" value="1"/>
</dbReference>